<dbReference type="InterPro" id="IPR011767">
    <property type="entry name" value="GLR_AS"/>
</dbReference>
<evidence type="ECO:0000259" key="1">
    <source>
        <dbReference type="PROSITE" id="PS50404"/>
    </source>
</evidence>
<reference evidence="2 3" key="1">
    <citation type="journal article" date="2015" name="Plant Cell">
        <title>Oil accumulation by the oleaginous diatom Fistulifera solaris as revealed by the genome and transcriptome.</title>
        <authorList>
            <person name="Tanaka T."/>
            <person name="Maeda Y."/>
            <person name="Veluchamy A."/>
            <person name="Tanaka M."/>
            <person name="Abida H."/>
            <person name="Marechal E."/>
            <person name="Bowler C."/>
            <person name="Muto M."/>
            <person name="Sunaga Y."/>
            <person name="Tanaka M."/>
            <person name="Yoshino T."/>
            <person name="Taniguchi T."/>
            <person name="Fukuda Y."/>
            <person name="Nemoto M."/>
            <person name="Matsumoto M."/>
            <person name="Wong P.S."/>
            <person name="Aburatani S."/>
            <person name="Fujibuchi W."/>
        </authorList>
    </citation>
    <scope>NUCLEOTIDE SEQUENCE [LARGE SCALE GENOMIC DNA]</scope>
    <source>
        <strain evidence="2 3">JPCC DA0580</strain>
    </source>
</reference>
<dbReference type="OrthoDB" id="423541at2759"/>
<dbReference type="SFLD" id="SFLDG01182">
    <property type="entry name" value="Prostaglandin_E_synthase_like"/>
    <property type="match status" value="1"/>
</dbReference>
<dbReference type="Gene3D" id="3.40.30.10">
    <property type="entry name" value="Glutaredoxin"/>
    <property type="match status" value="1"/>
</dbReference>
<protein>
    <submittedName>
        <fullName evidence="2">Microsomal prostaglandin-E synthase 2</fullName>
        <ecNumber evidence="2">5.3.99.3</ecNumber>
    </submittedName>
</protein>
<proteinExistence type="predicted"/>
<dbReference type="InterPro" id="IPR040079">
    <property type="entry name" value="Glutathione_S-Trfase"/>
</dbReference>
<dbReference type="SFLD" id="SFLDS00019">
    <property type="entry name" value="Glutathione_Transferase_(cytos"/>
    <property type="match status" value="1"/>
</dbReference>
<dbReference type="Pfam" id="PF13410">
    <property type="entry name" value="GST_C_2"/>
    <property type="match status" value="1"/>
</dbReference>
<dbReference type="SFLD" id="SFLDG01203">
    <property type="entry name" value="Prostaglandin_E_synthase_like1"/>
    <property type="match status" value="1"/>
</dbReference>
<gene>
    <name evidence="2" type="ORF">FisN_4Hh056</name>
</gene>
<comment type="caution">
    <text evidence="2">The sequence shown here is derived from an EMBL/GenBank/DDBJ whole genome shotgun (WGS) entry which is preliminary data.</text>
</comment>
<evidence type="ECO:0000313" key="3">
    <source>
        <dbReference type="Proteomes" id="UP000198406"/>
    </source>
</evidence>
<dbReference type="PROSITE" id="PS50404">
    <property type="entry name" value="GST_NTER"/>
    <property type="match status" value="1"/>
</dbReference>
<dbReference type="InterPro" id="IPR004045">
    <property type="entry name" value="Glutathione_S-Trfase_N"/>
</dbReference>
<sequence>MFASTITKRVAIAQSTFSGQNSTLLARRYLSAEPHNIELYKYAICPFCNRVKAFLDYAGLEFSHIEVNPLTKKEIKWSKDYKKVPIVKLDEKLLLGSDAIVEALLQQAFVQENLERKWKGSNMNMEEFATSELSQRWTKFATDELASLLYPNICRTLSDSYRAFAYVETTDSFRTLEKLLIRGLGSLAMYMAASRVKKKRNITDERAALHQALVQLEQDGLQDYDFVSGDDKPNLGDITLFGTLRSIEGLPAHKEVIETRDGPLRAWYERMSAEVVPLKK</sequence>
<dbReference type="InterPro" id="IPR034334">
    <property type="entry name" value="PGES2"/>
</dbReference>
<dbReference type="PANTHER" id="PTHR12782">
    <property type="entry name" value="MICROSOMAL PROSTAGLANDIN E SYNTHASE-2"/>
    <property type="match status" value="1"/>
</dbReference>
<dbReference type="EMBL" id="BDSP01000273">
    <property type="protein sequence ID" value="GAX28394.1"/>
    <property type="molecule type" value="Genomic_DNA"/>
</dbReference>
<organism evidence="2 3">
    <name type="scientific">Fistulifera solaris</name>
    <name type="common">Oleaginous diatom</name>
    <dbReference type="NCBI Taxonomy" id="1519565"/>
    <lineage>
        <taxon>Eukaryota</taxon>
        <taxon>Sar</taxon>
        <taxon>Stramenopiles</taxon>
        <taxon>Ochrophyta</taxon>
        <taxon>Bacillariophyta</taxon>
        <taxon>Bacillariophyceae</taxon>
        <taxon>Bacillariophycidae</taxon>
        <taxon>Naviculales</taxon>
        <taxon>Naviculaceae</taxon>
        <taxon>Fistulifera</taxon>
    </lineage>
</organism>
<dbReference type="InParanoid" id="A0A1Z5KPZ9"/>
<keyword evidence="2" id="KW-0413">Isomerase</keyword>
<dbReference type="SUPFAM" id="SSF52833">
    <property type="entry name" value="Thioredoxin-like"/>
    <property type="match status" value="1"/>
</dbReference>
<dbReference type="GO" id="GO:0005739">
    <property type="term" value="C:mitochondrion"/>
    <property type="evidence" value="ECO:0007669"/>
    <property type="project" value="TreeGrafter"/>
</dbReference>
<dbReference type="PANTHER" id="PTHR12782:SF5">
    <property type="entry name" value="PROSTAGLANDIN E SYNTHASE 2"/>
    <property type="match status" value="1"/>
</dbReference>
<dbReference type="EC" id="5.3.99.3" evidence="2"/>
<dbReference type="Gene3D" id="1.20.1050.10">
    <property type="match status" value="1"/>
</dbReference>
<accession>A0A1Z5KPZ9</accession>
<dbReference type="PROSITE" id="PS00195">
    <property type="entry name" value="GLUTAREDOXIN_1"/>
    <property type="match status" value="1"/>
</dbReference>
<dbReference type="AlphaFoldDB" id="A0A1Z5KPZ9"/>
<dbReference type="Pfam" id="PF13417">
    <property type="entry name" value="GST_N_3"/>
    <property type="match status" value="1"/>
</dbReference>
<dbReference type="InterPro" id="IPR036249">
    <property type="entry name" value="Thioredoxin-like_sf"/>
</dbReference>
<dbReference type="InterPro" id="IPR036282">
    <property type="entry name" value="Glutathione-S-Trfase_C_sf"/>
</dbReference>
<evidence type="ECO:0000313" key="2">
    <source>
        <dbReference type="EMBL" id="GAX28394.1"/>
    </source>
</evidence>
<dbReference type="GO" id="GO:0050220">
    <property type="term" value="F:prostaglandin-E synthase activity"/>
    <property type="evidence" value="ECO:0007669"/>
    <property type="project" value="UniProtKB-EC"/>
</dbReference>
<keyword evidence="3" id="KW-1185">Reference proteome</keyword>
<feature type="domain" description="GST N-terminal" evidence="1">
    <location>
        <begin position="35"/>
        <end position="112"/>
    </location>
</feature>
<dbReference type="PROSITE" id="PS51354">
    <property type="entry name" value="GLUTAREDOXIN_2"/>
    <property type="match status" value="1"/>
</dbReference>
<dbReference type="Proteomes" id="UP000198406">
    <property type="component" value="Unassembled WGS sequence"/>
</dbReference>
<name>A0A1Z5KPZ9_FISSO</name>
<dbReference type="SUPFAM" id="SSF47616">
    <property type="entry name" value="GST C-terminal domain-like"/>
    <property type="match status" value="1"/>
</dbReference>